<gene>
    <name evidence="2" type="ORF">E5170_26260</name>
    <name evidence="1" type="ORF">RS3R1_48650</name>
</gene>
<proteinExistence type="predicted"/>
<protein>
    <submittedName>
        <fullName evidence="2">Uncharacterized protein</fullName>
    </submittedName>
</protein>
<reference evidence="1" key="3">
    <citation type="submission" date="2022-11" db="EMBL/GenBank/DDBJ databases">
        <title>Draft genome sequencing of Pseudomonas atacamensis RS3R1.</title>
        <authorList>
            <person name="Furuya T."/>
            <person name="Kaneko H."/>
        </authorList>
    </citation>
    <scope>NUCLEOTIDE SEQUENCE</scope>
    <source>
        <strain evidence="1">RS3R-1</strain>
    </source>
</reference>
<comment type="caution">
    <text evidence="2">The sequence shown here is derived from an EMBL/GenBank/DDBJ whole genome shotgun (WGS) entry which is preliminary data.</text>
</comment>
<evidence type="ECO:0000313" key="3">
    <source>
        <dbReference type="Proteomes" id="UP000310574"/>
    </source>
</evidence>
<evidence type="ECO:0000313" key="4">
    <source>
        <dbReference type="Proteomes" id="UP001145022"/>
    </source>
</evidence>
<dbReference type="Proteomes" id="UP000310574">
    <property type="component" value="Unassembled WGS sequence"/>
</dbReference>
<name>A0AAQ2D7J5_9PSED</name>
<reference evidence="1" key="4">
    <citation type="journal article" date="2023" name="J. Biotechnol.">
        <title>Draft Genome Sequences of Endophytic Pseudomonas Strains, Isolated from the Interior of Brassicaceae Plants.</title>
        <authorList>
            <person name="Kaneko H."/>
            <person name="Furuya T."/>
        </authorList>
    </citation>
    <scope>NUCLEOTIDE SEQUENCE</scope>
    <source>
        <strain evidence="1">RS3R-1</strain>
    </source>
</reference>
<dbReference type="AlphaFoldDB" id="A0AAQ2D7J5"/>
<organism evidence="2 3">
    <name type="scientific">Pseudomonas atacamensis</name>
    <dbReference type="NCBI Taxonomy" id="2565368"/>
    <lineage>
        <taxon>Bacteria</taxon>
        <taxon>Pseudomonadati</taxon>
        <taxon>Pseudomonadota</taxon>
        <taxon>Gammaproteobacteria</taxon>
        <taxon>Pseudomonadales</taxon>
        <taxon>Pseudomonadaceae</taxon>
        <taxon>Pseudomonas</taxon>
    </lineage>
</organism>
<dbReference type="Proteomes" id="UP001145022">
    <property type="component" value="Unassembled WGS sequence"/>
</dbReference>
<reference evidence="2 3" key="1">
    <citation type="submission" date="2019-04" db="EMBL/GenBank/DDBJ databases">
        <title>Draft genome sequence of Pseudomonas sp. M7D1 isolated from rhizosphere of plant the flowery desert.</title>
        <authorList>
            <person name="Poblete-Morales M."/>
            <person name="Plaza N."/>
            <person name="Corsini G."/>
            <person name="Silva E."/>
        </authorList>
    </citation>
    <scope>NUCLEOTIDE SEQUENCE [LARGE SCALE GENOMIC DNA]</scope>
    <source>
        <strain evidence="2 3">M7D1</strain>
    </source>
</reference>
<dbReference type="EMBL" id="SSBS01000008">
    <property type="protein sequence ID" value="THF26878.1"/>
    <property type="molecule type" value="Genomic_DNA"/>
</dbReference>
<sequence length="71" mass="7963">MTLYEDERAFWDDIAGKYILKHAGTDHNAGHVIEAAAIYADRMVMARRKRKTENIPDGDVLRMSATATVAI</sequence>
<reference evidence="1" key="2">
    <citation type="journal article" date="2021" name="Sci. Rep.">
        <title>An efficient direct screening system for microorganisms that activate plant immune responses based on plant-microbe interactions using cultured plant cells.</title>
        <authorList>
            <person name="Kurokawa M."/>
            <person name="Nakano M."/>
            <person name="Kitahata N."/>
            <person name="Kuchitsu K."/>
            <person name="Furuya T."/>
        </authorList>
    </citation>
    <scope>NUCLEOTIDE SEQUENCE</scope>
    <source>
        <strain evidence="1">RS3R-1</strain>
    </source>
</reference>
<keyword evidence="4" id="KW-1185">Reference proteome</keyword>
<evidence type="ECO:0000313" key="1">
    <source>
        <dbReference type="EMBL" id="GLH45777.1"/>
    </source>
</evidence>
<evidence type="ECO:0000313" key="2">
    <source>
        <dbReference type="EMBL" id="THF26878.1"/>
    </source>
</evidence>
<dbReference type="RefSeq" id="WP_024014458.1">
    <property type="nucleotide sequence ID" value="NZ_BSCL01000002.1"/>
</dbReference>
<accession>A0AAQ2D7J5</accession>
<dbReference type="EMBL" id="BSCQ01000047">
    <property type="protein sequence ID" value="GLH45777.1"/>
    <property type="molecule type" value="Genomic_DNA"/>
</dbReference>